<proteinExistence type="predicted"/>
<accession>A0A0C9SY37</accession>
<evidence type="ECO:0000313" key="2">
    <source>
        <dbReference type="EMBL" id="KII84760.1"/>
    </source>
</evidence>
<organism evidence="2 3">
    <name type="scientific">Plicaturopsis crispa FD-325 SS-3</name>
    <dbReference type="NCBI Taxonomy" id="944288"/>
    <lineage>
        <taxon>Eukaryota</taxon>
        <taxon>Fungi</taxon>
        <taxon>Dikarya</taxon>
        <taxon>Basidiomycota</taxon>
        <taxon>Agaricomycotina</taxon>
        <taxon>Agaricomycetes</taxon>
        <taxon>Agaricomycetidae</taxon>
        <taxon>Amylocorticiales</taxon>
        <taxon>Amylocorticiaceae</taxon>
        <taxon>Plicatura</taxon>
        <taxon>Plicaturopsis crispa</taxon>
    </lineage>
</organism>
<dbReference type="HOGENOM" id="CLU_2639110_0_0_1"/>
<evidence type="ECO:0000313" key="3">
    <source>
        <dbReference type="Proteomes" id="UP000053263"/>
    </source>
</evidence>
<keyword evidence="3" id="KW-1185">Reference proteome</keyword>
<protein>
    <recommendedName>
        <fullName evidence="4">Secreted protein</fullName>
    </recommendedName>
</protein>
<evidence type="ECO:0008006" key="4">
    <source>
        <dbReference type="Google" id="ProtNLM"/>
    </source>
</evidence>
<dbReference type="Proteomes" id="UP000053263">
    <property type="component" value="Unassembled WGS sequence"/>
</dbReference>
<evidence type="ECO:0000256" key="1">
    <source>
        <dbReference type="SAM" id="SignalP"/>
    </source>
</evidence>
<sequence length="77" mass="8230">MFPCSFLSFADSLASPVYALAVLYAFPCPIAPAARSSNAPTHSFGTPTRPSTHRLYFSSQSTHEHVSVPCGKCIPSI</sequence>
<keyword evidence="1" id="KW-0732">Signal</keyword>
<reference evidence="2 3" key="1">
    <citation type="submission" date="2014-06" db="EMBL/GenBank/DDBJ databases">
        <title>Evolutionary Origins and Diversification of the Mycorrhizal Mutualists.</title>
        <authorList>
            <consortium name="DOE Joint Genome Institute"/>
            <consortium name="Mycorrhizal Genomics Consortium"/>
            <person name="Kohler A."/>
            <person name="Kuo A."/>
            <person name="Nagy L.G."/>
            <person name="Floudas D."/>
            <person name="Copeland A."/>
            <person name="Barry K.W."/>
            <person name="Cichocki N."/>
            <person name="Veneault-Fourrey C."/>
            <person name="LaButti K."/>
            <person name="Lindquist E.A."/>
            <person name="Lipzen A."/>
            <person name="Lundell T."/>
            <person name="Morin E."/>
            <person name="Murat C."/>
            <person name="Riley R."/>
            <person name="Ohm R."/>
            <person name="Sun H."/>
            <person name="Tunlid A."/>
            <person name="Henrissat B."/>
            <person name="Grigoriev I.V."/>
            <person name="Hibbett D.S."/>
            <person name="Martin F."/>
        </authorList>
    </citation>
    <scope>NUCLEOTIDE SEQUENCE [LARGE SCALE GENOMIC DNA]</scope>
    <source>
        <strain evidence="2 3">FD-325 SS-3</strain>
    </source>
</reference>
<feature type="signal peptide" evidence="1">
    <location>
        <begin position="1"/>
        <end position="19"/>
    </location>
</feature>
<gene>
    <name evidence="2" type="ORF">PLICRDRAFT_340972</name>
</gene>
<dbReference type="EMBL" id="KN832569">
    <property type="protein sequence ID" value="KII84760.1"/>
    <property type="molecule type" value="Genomic_DNA"/>
</dbReference>
<dbReference type="AlphaFoldDB" id="A0A0C9SY37"/>
<feature type="chain" id="PRO_5002203897" description="Secreted protein" evidence="1">
    <location>
        <begin position="20"/>
        <end position="77"/>
    </location>
</feature>
<name>A0A0C9SY37_PLICR</name>